<dbReference type="PANTHER" id="PTHR32432:SF3">
    <property type="entry name" value="ETHANOLAMINE UTILIZATION PROTEIN EUTJ"/>
    <property type="match status" value="1"/>
</dbReference>
<dbReference type="Gene3D" id="3.30.420.40">
    <property type="match status" value="2"/>
</dbReference>
<keyword evidence="2" id="KW-1185">Reference proteome</keyword>
<dbReference type="AlphaFoldDB" id="A0A1I4ETF9"/>
<dbReference type="Gene3D" id="3.30.1490.300">
    <property type="match status" value="1"/>
</dbReference>
<dbReference type="EMBL" id="FOTI01000001">
    <property type="protein sequence ID" value="SFL08483.1"/>
    <property type="molecule type" value="Genomic_DNA"/>
</dbReference>
<name>A0A1I4ETF9_9FIRM</name>
<dbReference type="Pfam" id="PF11104">
    <property type="entry name" value="PilM_2"/>
    <property type="match status" value="1"/>
</dbReference>
<dbReference type="Proteomes" id="UP000199006">
    <property type="component" value="Unassembled WGS sequence"/>
</dbReference>
<dbReference type="PIRSF" id="PIRSF019169">
    <property type="entry name" value="PilM"/>
    <property type="match status" value="1"/>
</dbReference>
<dbReference type="InterPro" id="IPR050696">
    <property type="entry name" value="FtsA/MreB"/>
</dbReference>
<evidence type="ECO:0000313" key="1">
    <source>
        <dbReference type="EMBL" id="SFL08483.1"/>
    </source>
</evidence>
<gene>
    <name evidence="1" type="ORF">SAMN02983006_00121</name>
</gene>
<dbReference type="SUPFAM" id="SSF53067">
    <property type="entry name" value="Actin-like ATPase domain"/>
    <property type="match status" value="2"/>
</dbReference>
<dbReference type="InterPro" id="IPR005883">
    <property type="entry name" value="PilM"/>
</dbReference>
<protein>
    <submittedName>
        <fullName evidence="1">Type IV pilus assembly protein PilM</fullName>
    </submittedName>
</protein>
<dbReference type="STRING" id="29563.SAMN02983006_00121"/>
<dbReference type="OrthoDB" id="9765023at2"/>
<dbReference type="PANTHER" id="PTHR32432">
    <property type="entry name" value="CELL DIVISION PROTEIN FTSA-RELATED"/>
    <property type="match status" value="1"/>
</dbReference>
<organism evidence="1 2">
    <name type="scientific">Halanaerobium salsuginis</name>
    <dbReference type="NCBI Taxonomy" id="29563"/>
    <lineage>
        <taxon>Bacteria</taxon>
        <taxon>Bacillati</taxon>
        <taxon>Bacillota</taxon>
        <taxon>Clostridia</taxon>
        <taxon>Halanaerobiales</taxon>
        <taxon>Halanaerobiaceae</taxon>
        <taxon>Halanaerobium</taxon>
    </lineage>
</organism>
<evidence type="ECO:0000313" key="2">
    <source>
        <dbReference type="Proteomes" id="UP000199006"/>
    </source>
</evidence>
<dbReference type="CDD" id="cd24049">
    <property type="entry name" value="ASKHA_NBD_PilM"/>
    <property type="match status" value="1"/>
</dbReference>
<reference evidence="1 2" key="1">
    <citation type="submission" date="2016-10" db="EMBL/GenBank/DDBJ databases">
        <authorList>
            <person name="de Groot N.N."/>
        </authorList>
    </citation>
    <scope>NUCLEOTIDE SEQUENCE [LARGE SCALE GENOMIC DNA]</scope>
    <source>
        <strain evidence="1 2">ATCC 51327</strain>
    </source>
</reference>
<accession>A0A1I4ETF9</accession>
<dbReference type="InterPro" id="IPR043129">
    <property type="entry name" value="ATPase_NBD"/>
</dbReference>
<sequence length="365" mass="41060">MAISPFSLIRGVEYTAVDFGHNSIKFLNCRVKNNKINFQSALKREIPTGSIQDGEIKDKHLLRKIITDIFKTNNFSSGILLMTPAAGKTFVRRLNLPKMPETELKEALKWEVQEILDLGLDNIALDYIILSENENELELLLTVMPQDILADYLELFTENLLKVKVVNLAEMAMISLLRANYQPEQPALLLDIGSNKSKIIVADSSNFYLSREIEIAGNSFSKLFLTEENSFEEAEIAKKTYQFEIDAEEEEEIIDLDLLMTGVEDNSSVQTGIKNLLANLINELNRSIDYHNERNKENLINNIYLTGGGLLLKGLVEYLQAEIDLPVAALDPWLKFNNTESAEVNKTMIAIAAGTVLSEVEYHAG</sequence>
<proteinExistence type="predicted"/>
<dbReference type="RefSeq" id="WP_089858049.1">
    <property type="nucleotide sequence ID" value="NZ_FOTI01000001.1"/>
</dbReference>